<proteinExistence type="predicted"/>
<accession>L1N4E5</accession>
<gene>
    <name evidence="2" type="ORF">HMPREF9151_02007</name>
</gene>
<dbReference type="STRING" id="1127699.HMPREF9151_02007"/>
<dbReference type="HOGENOM" id="CLU_110240_0_0_10"/>
<dbReference type="PROSITE" id="PS51257">
    <property type="entry name" value="PROKAR_LIPOPROTEIN"/>
    <property type="match status" value="1"/>
</dbReference>
<keyword evidence="3" id="KW-1185">Reference proteome</keyword>
<dbReference type="PATRIC" id="fig|1127699.3.peg.1839"/>
<dbReference type="OrthoDB" id="1070801at2"/>
<evidence type="ECO:0008006" key="4">
    <source>
        <dbReference type="Google" id="ProtNLM"/>
    </source>
</evidence>
<dbReference type="EMBL" id="AMEP01000115">
    <property type="protein sequence ID" value="EKX98338.1"/>
    <property type="molecule type" value="Genomic_DNA"/>
</dbReference>
<dbReference type="RefSeq" id="WP_009163310.1">
    <property type="nucleotide sequence ID" value="NZ_KB291010.1"/>
</dbReference>
<dbReference type="AlphaFoldDB" id="L1N4E5"/>
<evidence type="ECO:0000313" key="3">
    <source>
        <dbReference type="Proteomes" id="UP000010433"/>
    </source>
</evidence>
<dbReference type="Proteomes" id="UP000010433">
    <property type="component" value="Unassembled WGS sequence"/>
</dbReference>
<protein>
    <recommendedName>
        <fullName evidence="4">Bacterial group 2 Ig-like protein</fullName>
    </recommendedName>
</protein>
<sequence length="191" mass="19793">MKTKVFFKSTAVAVCCLTSFAFASCSKNDDTPPISHLTFDKNKVELAEGNKVTVKVGGGVEPYKVTTGDAKIATATVEKNVITITGVKKGGTVINVSDKNKKSGIVTVVVKDAASALTFDKPTVTLAINKTEQVTVKGGTGPYMAVVQTPTVASAEVKGNVITVKGLKTGATTITVNDKNKNVGTIAVTIK</sequence>
<name>L1N4E5_9BACT</name>
<organism evidence="2 3">
    <name type="scientific">Hoylesella saccharolytica F0055</name>
    <dbReference type="NCBI Taxonomy" id="1127699"/>
    <lineage>
        <taxon>Bacteria</taxon>
        <taxon>Pseudomonadati</taxon>
        <taxon>Bacteroidota</taxon>
        <taxon>Bacteroidia</taxon>
        <taxon>Bacteroidales</taxon>
        <taxon>Prevotellaceae</taxon>
        <taxon>Hoylesella</taxon>
    </lineage>
</organism>
<feature type="signal peptide" evidence="1">
    <location>
        <begin position="1"/>
        <end position="23"/>
    </location>
</feature>
<keyword evidence="1" id="KW-0732">Signal</keyword>
<comment type="caution">
    <text evidence="2">The sequence shown here is derived from an EMBL/GenBank/DDBJ whole genome shotgun (WGS) entry which is preliminary data.</text>
</comment>
<evidence type="ECO:0000313" key="2">
    <source>
        <dbReference type="EMBL" id="EKX98338.1"/>
    </source>
</evidence>
<feature type="chain" id="PRO_5003954033" description="Bacterial group 2 Ig-like protein" evidence="1">
    <location>
        <begin position="24"/>
        <end position="191"/>
    </location>
</feature>
<reference evidence="2 3" key="1">
    <citation type="submission" date="2012-05" db="EMBL/GenBank/DDBJ databases">
        <authorList>
            <person name="Weinstock G."/>
            <person name="Sodergren E."/>
            <person name="Lobos E.A."/>
            <person name="Fulton L."/>
            <person name="Fulton R."/>
            <person name="Courtney L."/>
            <person name="Fronick C."/>
            <person name="O'Laughlin M."/>
            <person name="Godfrey J."/>
            <person name="Wilson R.M."/>
            <person name="Miner T."/>
            <person name="Farmer C."/>
            <person name="Delehaunty K."/>
            <person name="Cordes M."/>
            <person name="Minx P."/>
            <person name="Tomlinson C."/>
            <person name="Chen J."/>
            <person name="Wollam A."/>
            <person name="Pepin K.H."/>
            <person name="Bhonagiri V."/>
            <person name="Zhang X."/>
            <person name="Suruliraj S."/>
            <person name="Warren W."/>
            <person name="Mitreva M."/>
            <person name="Mardis E.R."/>
            <person name="Wilson R.K."/>
        </authorList>
    </citation>
    <scope>NUCLEOTIDE SEQUENCE [LARGE SCALE GENOMIC DNA]</scope>
    <source>
        <strain evidence="2 3">F0055</strain>
    </source>
</reference>
<evidence type="ECO:0000256" key="1">
    <source>
        <dbReference type="SAM" id="SignalP"/>
    </source>
</evidence>